<feature type="region of interest" description="Disordered" evidence="1">
    <location>
        <begin position="252"/>
        <end position="289"/>
    </location>
</feature>
<dbReference type="HOGENOM" id="CLU_064985_1_1_1"/>
<proteinExistence type="predicted"/>
<protein>
    <recommendedName>
        <fullName evidence="3">DUF7702 domain-containing protein</fullName>
    </recommendedName>
</protein>
<dbReference type="STRING" id="675120.N1PHK2"/>
<feature type="compositionally biased region" description="Basic and acidic residues" evidence="1">
    <location>
        <begin position="280"/>
        <end position="289"/>
    </location>
</feature>
<evidence type="ECO:0000313" key="4">
    <source>
        <dbReference type="EMBL" id="EME40776.1"/>
    </source>
</evidence>
<keyword evidence="2" id="KW-0472">Membrane</keyword>
<evidence type="ECO:0000256" key="1">
    <source>
        <dbReference type="SAM" id="MobiDB-lite"/>
    </source>
</evidence>
<dbReference type="PANTHER" id="PTHR42109">
    <property type="entry name" value="UNPLACED GENOMIC SCAFFOLD UM_SCAF_CONTIG_1.265, WHOLE GENOME SHOTGUN SEQUENCE"/>
    <property type="match status" value="1"/>
</dbReference>
<dbReference type="EMBL" id="KB446543">
    <property type="protein sequence ID" value="EME40776.1"/>
    <property type="molecule type" value="Genomic_DNA"/>
</dbReference>
<feature type="domain" description="DUF7702" evidence="3">
    <location>
        <begin position="13"/>
        <end position="243"/>
    </location>
</feature>
<feature type="transmembrane region" description="Helical" evidence="2">
    <location>
        <begin position="219"/>
        <end position="241"/>
    </location>
</feature>
<feature type="transmembrane region" description="Helical" evidence="2">
    <location>
        <begin position="143"/>
        <end position="166"/>
    </location>
</feature>
<keyword evidence="2" id="KW-0812">Transmembrane</keyword>
<evidence type="ECO:0000256" key="2">
    <source>
        <dbReference type="SAM" id="Phobius"/>
    </source>
</evidence>
<evidence type="ECO:0000313" key="5">
    <source>
        <dbReference type="Proteomes" id="UP000016933"/>
    </source>
</evidence>
<dbReference type="InterPro" id="IPR056119">
    <property type="entry name" value="DUF7702"/>
</dbReference>
<dbReference type="OMA" id="WHFRIPE"/>
<reference evidence="5" key="1">
    <citation type="journal article" date="2012" name="PLoS Genet.">
        <title>The genomes of the fungal plant pathogens Cladosporium fulvum and Dothistroma septosporum reveal adaptation to different hosts and lifestyles but also signatures of common ancestry.</title>
        <authorList>
            <person name="de Wit P.J.G.M."/>
            <person name="van der Burgt A."/>
            <person name="Oekmen B."/>
            <person name="Stergiopoulos I."/>
            <person name="Abd-Elsalam K.A."/>
            <person name="Aerts A.L."/>
            <person name="Bahkali A.H."/>
            <person name="Beenen H.G."/>
            <person name="Chettri P."/>
            <person name="Cox M.P."/>
            <person name="Datema E."/>
            <person name="de Vries R.P."/>
            <person name="Dhillon B."/>
            <person name="Ganley A.R."/>
            <person name="Griffiths S.A."/>
            <person name="Guo Y."/>
            <person name="Hamelin R.C."/>
            <person name="Henrissat B."/>
            <person name="Kabir M.S."/>
            <person name="Jashni M.K."/>
            <person name="Kema G."/>
            <person name="Klaubauf S."/>
            <person name="Lapidus A."/>
            <person name="Levasseur A."/>
            <person name="Lindquist E."/>
            <person name="Mehrabi R."/>
            <person name="Ohm R.A."/>
            <person name="Owen T.J."/>
            <person name="Salamov A."/>
            <person name="Schwelm A."/>
            <person name="Schijlen E."/>
            <person name="Sun H."/>
            <person name="van den Burg H.A."/>
            <person name="van Ham R.C.H.J."/>
            <person name="Zhang S."/>
            <person name="Goodwin S.B."/>
            <person name="Grigoriev I.V."/>
            <person name="Collemare J."/>
            <person name="Bradshaw R.E."/>
        </authorList>
    </citation>
    <scope>NUCLEOTIDE SEQUENCE [LARGE SCALE GENOMIC DNA]</scope>
    <source>
        <strain evidence="5">NZE10 / CBS 128990</strain>
    </source>
</reference>
<accession>N1PHK2</accession>
<dbReference type="Proteomes" id="UP000016933">
    <property type="component" value="Unassembled WGS sequence"/>
</dbReference>
<dbReference type="AlphaFoldDB" id="N1PHK2"/>
<feature type="transmembrane region" description="Helical" evidence="2">
    <location>
        <begin position="42"/>
        <end position="59"/>
    </location>
</feature>
<dbReference type="Pfam" id="PF24800">
    <property type="entry name" value="DUF7702"/>
    <property type="match status" value="1"/>
</dbReference>
<feature type="transmembrane region" description="Helical" evidence="2">
    <location>
        <begin position="71"/>
        <end position="92"/>
    </location>
</feature>
<name>N1PHK2_DOTSN</name>
<keyword evidence="2" id="KW-1133">Transmembrane helix</keyword>
<feature type="transmembrane region" description="Helical" evidence="2">
    <location>
        <begin position="182"/>
        <end position="199"/>
    </location>
</feature>
<evidence type="ECO:0000259" key="3">
    <source>
        <dbReference type="Pfam" id="PF24800"/>
    </source>
</evidence>
<dbReference type="OrthoDB" id="2560628at2759"/>
<reference evidence="4 5" key="2">
    <citation type="journal article" date="2012" name="PLoS Pathog.">
        <title>Diverse lifestyles and strategies of plant pathogenesis encoded in the genomes of eighteen Dothideomycetes fungi.</title>
        <authorList>
            <person name="Ohm R.A."/>
            <person name="Feau N."/>
            <person name="Henrissat B."/>
            <person name="Schoch C.L."/>
            <person name="Horwitz B.A."/>
            <person name="Barry K.W."/>
            <person name="Condon B.J."/>
            <person name="Copeland A.C."/>
            <person name="Dhillon B."/>
            <person name="Glaser F."/>
            <person name="Hesse C.N."/>
            <person name="Kosti I."/>
            <person name="LaButti K."/>
            <person name="Lindquist E.A."/>
            <person name="Lucas S."/>
            <person name="Salamov A.A."/>
            <person name="Bradshaw R.E."/>
            <person name="Ciuffetti L."/>
            <person name="Hamelin R.C."/>
            <person name="Kema G.H.J."/>
            <person name="Lawrence C."/>
            <person name="Scott J.A."/>
            <person name="Spatafora J.W."/>
            <person name="Turgeon B.G."/>
            <person name="de Wit P.J.G.M."/>
            <person name="Zhong S."/>
            <person name="Goodwin S.B."/>
            <person name="Grigoriev I.V."/>
        </authorList>
    </citation>
    <scope>NUCLEOTIDE SEQUENCE [LARGE SCALE GENOMIC DNA]</scope>
    <source>
        <strain evidence="5">NZE10 / CBS 128990</strain>
    </source>
</reference>
<keyword evidence="5" id="KW-1185">Reference proteome</keyword>
<dbReference type="PANTHER" id="PTHR42109:SF2">
    <property type="entry name" value="INTEGRAL MEMBRANE PROTEIN"/>
    <property type="match status" value="1"/>
</dbReference>
<dbReference type="eggNOG" id="ENOG502SUUA">
    <property type="taxonomic scope" value="Eukaryota"/>
</dbReference>
<gene>
    <name evidence="4" type="ORF">DOTSEDRAFT_135904</name>
</gene>
<sequence>MSGQNSDGTHKFELRDGLAITQIVFFSPALLYARKFWNEGRIGWFTIGVFSIIRLVGASTRLASLHNDADALRTTTFVCETLGIILLIFLYLEFTERINKARAVIPNWIFRVPSALTLIDLGLSIGGWVTMADRSGNVLLPTGWTIAGTTLIVFIFAYNLAIFVWFGRQRAYVHFHPEEHRLLLAAALCTAPLVVRNVYPVIFVATSDMFWNQVRGNGYAYLFMAMLPEMAEISVAIWCITGVAPLTKTGRAQDPAGDALAQQPSSSFDWDEPRGVGSREGQRWRSESR</sequence>
<feature type="transmembrane region" description="Helical" evidence="2">
    <location>
        <begin position="17"/>
        <end position="33"/>
    </location>
</feature>
<feature type="transmembrane region" description="Helical" evidence="2">
    <location>
        <begin position="112"/>
        <end position="131"/>
    </location>
</feature>
<organism evidence="4 5">
    <name type="scientific">Dothistroma septosporum (strain NZE10 / CBS 128990)</name>
    <name type="common">Red band needle blight fungus</name>
    <name type="synonym">Mycosphaerella pini</name>
    <dbReference type="NCBI Taxonomy" id="675120"/>
    <lineage>
        <taxon>Eukaryota</taxon>
        <taxon>Fungi</taxon>
        <taxon>Dikarya</taxon>
        <taxon>Ascomycota</taxon>
        <taxon>Pezizomycotina</taxon>
        <taxon>Dothideomycetes</taxon>
        <taxon>Dothideomycetidae</taxon>
        <taxon>Mycosphaerellales</taxon>
        <taxon>Mycosphaerellaceae</taxon>
        <taxon>Dothistroma</taxon>
    </lineage>
</organism>